<dbReference type="InterPro" id="IPR001030">
    <property type="entry name" value="Acoase/IPM_deHydtase_lsu_aba"/>
</dbReference>
<dbReference type="GO" id="GO:0046872">
    <property type="term" value="F:metal ion binding"/>
    <property type="evidence" value="ECO:0007669"/>
    <property type="project" value="UniProtKB-KW"/>
</dbReference>
<evidence type="ECO:0000256" key="1">
    <source>
        <dbReference type="ARBA" id="ARBA00022723"/>
    </source>
</evidence>
<dbReference type="AlphaFoldDB" id="G7WC18"/>
<dbReference type="SUPFAM" id="SSF53732">
    <property type="entry name" value="Aconitase iron-sulfur domain"/>
    <property type="match status" value="1"/>
</dbReference>
<reference evidence="6 7" key="2">
    <citation type="journal article" date="2012" name="J. Bacteriol.">
        <title>Complete genome sequences of Desulfosporosinus orientis DSM765T, Desulfosporosinus youngiae DSM17734T, Desulfosporosinus meridiei DSM13257T, and Desulfosporosinus acidiphilus DSM22704T.</title>
        <authorList>
            <person name="Pester M."/>
            <person name="Brambilla E."/>
            <person name="Alazard D."/>
            <person name="Rattei T."/>
            <person name="Weinmaier T."/>
            <person name="Han J."/>
            <person name="Lucas S."/>
            <person name="Lapidus A."/>
            <person name="Cheng J.F."/>
            <person name="Goodwin L."/>
            <person name="Pitluck S."/>
            <person name="Peters L."/>
            <person name="Ovchinnikova G."/>
            <person name="Teshima H."/>
            <person name="Detter J.C."/>
            <person name="Han C.S."/>
            <person name="Tapia R."/>
            <person name="Land M.L."/>
            <person name="Hauser L."/>
            <person name="Kyrpides N.C."/>
            <person name="Ivanova N.N."/>
            <person name="Pagani I."/>
            <person name="Huntmann M."/>
            <person name="Wei C.L."/>
            <person name="Davenport K.W."/>
            <person name="Daligault H."/>
            <person name="Chain P.S."/>
            <person name="Chen A."/>
            <person name="Mavromatis K."/>
            <person name="Markowitz V."/>
            <person name="Szeto E."/>
            <person name="Mikhailova N."/>
            <person name="Pati A."/>
            <person name="Wagner M."/>
            <person name="Woyke T."/>
            <person name="Ollivier B."/>
            <person name="Klenk H.P."/>
            <person name="Spring S."/>
            <person name="Loy A."/>
        </authorList>
    </citation>
    <scope>NUCLEOTIDE SEQUENCE [LARGE SCALE GENOMIC DNA]</scope>
    <source>
        <strain evidence="7">ATCC 19365 / DSM 765 / NCIMB 8382 / VKM B-1628</strain>
    </source>
</reference>
<evidence type="ECO:0000256" key="4">
    <source>
        <dbReference type="ARBA" id="ARBA00023239"/>
    </source>
</evidence>
<dbReference type="PANTHER" id="PTHR43822">
    <property type="entry name" value="HOMOACONITASE, MITOCHONDRIAL-RELATED"/>
    <property type="match status" value="1"/>
</dbReference>
<keyword evidence="4" id="KW-0456">Lyase</keyword>
<feature type="domain" description="Aconitase/3-isopropylmalate dehydratase large subunit alpha/beta/alpha" evidence="5">
    <location>
        <begin position="30"/>
        <end position="232"/>
    </location>
</feature>
<dbReference type="GO" id="GO:0016829">
    <property type="term" value="F:lyase activity"/>
    <property type="evidence" value="ECO:0007669"/>
    <property type="project" value="UniProtKB-KW"/>
</dbReference>
<dbReference type="Pfam" id="PF00330">
    <property type="entry name" value="Aconitase"/>
    <property type="match status" value="2"/>
</dbReference>
<dbReference type="EMBL" id="CP003108">
    <property type="protein sequence ID" value="AET69992.1"/>
    <property type="molecule type" value="Genomic_DNA"/>
</dbReference>
<dbReference type="InterPro" id="IPR050067">
    <property type="entry name" value="IPM_dehydratase_rel_enz"/>
</dbReference>
<dbReference type="eggNOG" id="COG0065">
    <property type="taxonomic scope" value="Bacteria"/>
</dbReference>
<name>G7WC18_DESOD</name>
<proteinExistence type="predicted"/>
<dbReference type="HOGENOM" id="CLU_006714_3_4_9"/>
<dbReference type="PRINTS" id="PR00415">
    <property type="entry name" value="ACONITASE"/>
</dbReference>
<dbReference type="GO" id="GO:0043436">
    <property type="term" value="P:oxoacid metabolic process"/>
    <property type="evidence" value="ECO:0007669"/>
    <property type="project" value="UniProtKB-ARBA"/>
</dbReference>
<sequence>MVVFEQVKATFYNKYMSKAAGVEKISVGNEVEIKVDLALAHDGTGPKLLEAWEKQSEKVYDGRRVLLTVDHAFPAPTPAERSFQRRFSQFAEAQGCVLYNHGEGVLHQIVAERASLWPGMIIAGADGHVATAGAFGALAFALTPEELVPVLTSGRLKMKVPELVTIGLEGELQPEVLPRDIALYLLGKIGGDLKEKAVGLTGPLFTSLSAAACMTICNFLPEAGAVTAFVVPAGEEAGPIKHRVDVSMIEAMIAAPPQPINVKPVSELAGTKINVAIAGGCSAGRLEDMQIIANVLEEYPVHSEVTFIVTPASRAVTKAMDKLGISTLIRERGAVIMPPGCGPCPGKHFGVLTEGDVAITTTIKNTPGRIGSNQADIYLASPRTVAQAAVKGMI</sequence>
<feature type="domain" description="Aconitase/3-isopropylmalate dehydratase large subunit alpha/beta/alpha" evidence="5">
    <location>
        <begin position="262"/>
        <end position="392"/>
    </location>
</feature>
<dbReference type="PANTHER" id="PTHR43822:SF2">
    <property type="entry name" value="HOMOACONITASE, MITOCHONDRIAL"/>
    <property type="match status" value="1"/>
</dbReference>
<reference evidence="7" key="1">
    <citation type="submission" date="2011-11" db="EMBL/GenBank/DDBJ databases">
        <title>Complete sequence of Desulfosporosinus orientis DSM 765.</title>
        <authorList>
            <person name="Lucas S."/>
            <person name="Han J."/>
            <person name="Lapidus A."/>
            <person name="Cheng J.-F."/>
            <person name="Goodwin L."/>
            <person name="Pitluck S."/>
            <person name="Peters L."/>
            <person name="Ovchinnikova G."/>
            <person name="Teshima H."/>
            <person name="Detter J.C."/>
            <person name="Han C."/>
            <person name="Tapia R."/>
            <person name="Land M."/>
            <person name="Hauser L."/>
            <person name="Kyrpides N."/>
            <person name="Ivanova N."/>
            <person name="Pagani I."/>
            <person name="Pester M."/>
            <person name="Spring S."/>
            <person name="Ollivier B."/>
            <person name="Rattei T."/>
            <person name="Klenk H.-P."/>
            <person name="Wagner M."/>
            <person name="Loy A."/>
            <person name="Woyke T."/>
        </authorList>
    </citation>
    <scope>NUCLEOTIDE SEQUENCE [LARGE SCALE GENOMIC DNA]</scope>
    <source>
        <strain evidence="7">ATCC 19365 / DSM 765 / NCIMB 8382 / VKM B-1628</strain>
    </source>
</reference>
<dbReference type="Gene3D" id="3.30.499.10">
    <property type="entry name" value="Aconitase, domain 3"/>
    <property type="match status" value="2"/>
</dbReference>
<evidence type="ECO:0000313" key="6">
    <source>
        <dbReference type="EMBL" id="AET69992.1"/>
    </source>
</evidence>
<evidence type="ECO:0000256" key="2">
    <source>
        <dbReference type="ARBA" id="ARBA00023004"/>
    </source>
</evidence>
<evidence type="ECO:0000259" key="5">
    <source>
        <dbReference type="Pfam" id="PF00330"/>
    </source>
</evidence>
<evidence type="ECO:0000313" key="7">
    <source>
        <dbReference type="Proteomes" id="UP000006346"/>
    </source>
</evidence>
<evidence type="ECO:0000256" key="3">
    <source>
        <dbReference type="ARBA" id="ARBA00023014"/>
    </source>
</evidence>
<dbReference type="Proteomes" id="UP000006346">
    <property type="component" value="Chromosome"/>
</dbReference>
<gene>
    <name evidence="6" type="ordered locus">Desor_4587</name>
</gene>
<keyword evidence="1" id="KW-0479">Metal-binding</keyword>
<accession>G7WC18</accession>
<keyword evidence="2" id="KW-0408">Iron</keyword>
<dbReference type="GO" id="GO:0051536">
    <property type="term" value="F:iron-sulfur cluster binding"/>
    <property type="evidence" value="ECO:0007669"/>
    <property type="project" value="UniProtKB-KW"/>
</dbReference>
<protein>
    <submittedName>
        <fullName evidence="6">3-isopropylmalate dehydratase large subunit</fullName>
    </submittedName>
</protein>
<dbReference type="STRING" id="768706.Desor_4587"/>
<organism evidence="6 7">
    <name type="scientific">Desulfosporosinus orientis (strain ATCC 19365 / DSM 765 / NCIMB 8382 / VKM B-1628 / Singapore I)</name>
    <name type="common">Desulfotomaculum orientis</name>
    <dbReference type="NCBI Taxonomy" id="768706"/>
    <lineage>
        <taxon>Bacteria</taxon>
        <taxon>Bacillati</taxon>
        <taxon>Bacillota</taxon>
        <taxon>Clostridia</taxon>
        <taxon>Eubacteriales</taxon>
        <taxon>Desulfitobacteriaceae</taxon>
        <taxon>Desulfosporosinus</taxon>
    </lineage>
</organism>
<dbReference type="KEGG" id="dor:Desor_4587"/>
<dbReference type="InterPro" id="IPR015931">
    <property type="entry name" value="Acnase/IPM_dHydase_lsu_aba_1/3"/>
</dbReference>
<dbReference type="InterPro" id="IPR036008">
    <property type="entry name" value="Aconitase_4Fe-4S_dom"/>
</dbReference>
<dbReference type="PATRIC" id="fig|768706.3.peg.4662"/>
<keyword evidence="7" id="KW-1185">Reference proteome</keyword>
<keyword evidence="3" id="KW-0411">Iron-sulfur</keyword>
<dbReference type="OrthoDB" id="9802769at2"/>